<reference evidence="3" key="1">
    <citation type="submission" date="2018-05" db="EMBL/GenBank/DDBJ databases">
        <title>Draft genome of Mucuna pruriens seed.</title>
        <authorList>
            <person name="Nnadi N.E."/>
            <person name="Vos R."/>
            <person name="Hasami M.H."/>
            <person name="Devisetty U.K."/>
            <person name="Aguiy J.C."/>
        </authorList>
    </citation>
    <scope>NUCLEOTIDE SEQUENCE [LARGE SCALE GENOMIC DNA]</scope>
    <source>
        <strain evidence="3">JCA_2017</strain>
    </source>
</reference>
<evidence type="ECO:0000256" key="2">
    <source>
        <dbReference type="SAM" id="SignalP"/>
    </source>
</evidence>
<keyword evidence="2" id="KW-0732">Signal</keyword>
<evidence type="ECO:0000313" key="3">
    <source>
        <dbReference type="EMBL" id="RDX93306.1"/>
    </source>
</evidence>
<dbReference type="EMBL" id="QJKJ01004643">
    <property type="protein sequence ID" value="RDX93306.1"/>
    <property type="molecule type" value="Genomic_DNA"/>
</dbReference>
<evidence type="ECO:0000313" key="4">
    <source>
        <dbReference type="Proteomes" id="UP000257109"/>
    </source>
</evidence>
<proteinExistence type="predicted"/>
<feature type="non-terminal residue" evidence="3">
    <location>
        <position position="1"/>
    </location>
</feature>
<accession>A0A371GS28</accession>
<keyword evidence="4" id="KW-1185">Reference proteome</keyword>
<evidence type="ECO:0008006" key="5">
    <source>
        <dbReference type="Google" id="ProtNLM"/>
    </source>
</evidence>
<dbReference type="PROSITE" id="PS51257">
    <property type="entry name" value="PROKAR_LIPOPROTEIN"/>
    <property type="match status" value="1"/>
</dbReference>
<evidence type="ECO:0000256" key="1">
    <source>
        <dbReference type="SAM" id="Phobius"/>
    </source>
</evidence>
<keyword evidence="1" id="KW-0472">Membrane</keyword>
<dbReference type="Proteomes" id="UP000257109">
    <property type="component" value="Unassembled WGS sequence"/>
</dbReference>
<feature type="signal peptide" evidence="2">
    <location>
        <begin position="1"/>
        <end position="23"/>
    </location>
</feature>
<organism evidence="3 4">
    <name type="scientific">Mucuna pruriens</name>
    <name type="common">Velvet bean</name>
    <name type="synonym">Dolichos pruriens</name>
    <dbReference type="NCBI Taxonomy" id="157652"/>
    <lineage>
        <taxon>Eukaryota</taxon>
        <taxon>Viridiplantae</taxon>
        <taxon>Streptophyta</taxon>
        <taxon>Embryophyta</taxon>
        <taxon>Tracheophyta</taxon>
        <taxon>Spermatophyta</taxon>
        <taxon>Magnoliopsida</taxon>
        <taxon>eudicotyledons</taxon>
        <taxon>Gunneridae</taxon>
        <taxon>Pentapetalae</taxon>
        <taxon>rosids</taxon>
        <taxon>fabids</taxon>
        <taxon>Fabales</taxon>
        <taxon>Fabaceae</taxon>
        <taxon>Papilionoideae</taxon>
        <taxon>50 kb inversion clade</taxon>
        <taxon>NPAAA clade</taxon>
        <taxon>indigoferoid/millettioid clade</taxon>
        <taxon>Phaseoleae</taxon>
        <taxon>Mucuna</taxon>
    </lineage>
</organism>
<protein>
    <recommendedName>
        <fullName evidence="5">Anther-specific protein BCP1</fullName>
    </recommendedName>
</protein>
<sequence>MARASTVVVLTLAMFALIGLACAADSAAAPPISSDDYILDGDDDTIGSLSAGAASPNSVVPGPLGGPVPPGAFDHARGSASSAVSSDLHRFFVFAGAASAALAGFLYF</sequence>
<gene>
    <name evidence="3" type="ORF">CR513_24449</name>
</gene>
<dbReference type="AlphaFoldDB" id="A0A371GS28"/>
<feature type="transmembrane region" description="Helical" evidence="1">
    <location>
        <begin position="88"/>
        <end position="107"/>
    </location>
</feature>
<name>A0A371GS28_MUCPR</name>
<comment type="caution">
    <text evidence="3">The sequence shown here is derived from an EMBL/GenBank/DDBJ whole genome shotgun (WGS) entry which is preliminary data.</text>
</comment>
<feature type="chain" id="PRO_5016605749" description="Anther-specific protein BCP1" evidence="2">
    <location>
        <begin position="24"/>
        <end position="108"/>
    </location>
</feature>
<keyword evidence="1" id="KW-0812">Transmembrane</keyword>
<keyword evidence="1" id="KW-1133">Transmembrane helix</keyword>